<evidence type="ECO:0000256" key="1">
    <source>
        <dbReference type="SAM" id="MobiDB-lite"/>
    </source>
</evidence>
<organism evidence="2 3">
    <name type="scientific">Acaulospora morrowiae</name>
    <dbReference type="NCBI Taxonomy" id="94023"/>
    <lineage>
        <taxon>Eukaryota</taxon>
        <taxon>Fungi</taxon>
        <taxon>Fungi incertae sedis</taxon>
        <taxon>Mucoromycota</taxon>
        <taxon>Glomeromycotina</taxon>
        <taxon>Glomeromycetes</taxon>
        <taxon>Diversisporales</taxon>
        <taxon>Acaulosporaceae</taxon>
        <taxon>Acaulospora</taxon>
    </lineage>
</organism>
<dbReference type="Proteomes" id="UP000789342">
    <property type="component" value="Unassembled WGS sequence"/>
</dbReference>
<evidence type="ECO:0000313" key="3">
    <source>
        <dbReference type="Proteomes" id="UP000789342"/>
    </source>
</evidence>
<comment type="caution">
    <text evidence="2">The sequence shown here is derived from an EMBL/GenBank/DDBJ whole genome shotgun (WGS) entry which is preliminary data.</text>
</comment>
<sequence>MDIDPQTQTLRELALKSKTKTRTLPIILDIDEPTTSQHHTNETPLEAQKRPRKHKLYKEKSDDIMENRVLSKFKKLESAILNFNDRLNSVTNQVHDTRHKVETDKTWPELDLVSKSRDLDEVIIHIDRARKETENSIFTICVAEGYGWDIASALPNTQDEWMKGKMTPKTTTKILTCTAIKTTTKIPTNFFVPIINSQTVLQRTQVDVTSAKVIDTLPITALQIQTETPNIIKITIPTIDQEAMTPIRINIAKPKMMQSAIDYTRALQHLSVTGRLHIKEHVQYWKEKIHAPDLIINWLRFGIPLFLKNLLHLTKQPDPPQYPLTDTQML</sequence>
<proteinExistence type="predicted"/>
<dbReference type="EMBL" id="CAJVPV010000295">
    <property type="protein sequence ID" value="CAG8450107.1"/>
    <property type="molecule type" value="Genomic_DNA"/>
</dbReference>
<dbReference type="AlphaFoldDB" id="A0A9N8YVW8"/>
<protein>
    <submittedName>
        <fullName evidence="2">1122_t:CDS:1</fullName>
    </submittedName>
</protein>
<feature type="region of interest" description="Disordered" evidence="1">
    <location>
        <begin position="29"/>
        <end position="51"/>
    </location>
</feature>
<reference evidence="2" key="1">
    <citation type="submission" date="2021-06" db="EMBL/GenBank/DDBJ databases">
        <authorList>
            <person name="Kallberg Y."/>
            <person name="Tangrot J."/>
            <person name="Rosling A."/>
        </authorList>
    </citation>
    <scope>NUCLEOTIDE SEQUENCE</scope>
    <source>
        <strain evidence="2">CL551</strain>
    </source>
</reference>
<accession>A0A9N8YVW8</accession>
<name>A0A9N8YVW8_9GLOM</name>
<keyword evidence="3" id="KW-1185">Reference proteome</keyword>
<evidence type="ECO:0000313" key="2">
    <source>
        <dbReference type="EMBL" id="CAG8450107.1"/>
    </source>
</evidence>
<gene>
    <name evidence="2" type="ORF">AMORRO_LOCUS851</name>
</gene>